<keyword evidence="10" id="KW-1185">Reference proteome</keyword>
<organism evidence="9 10">
    <name type="scientific">Flavobacterium caeni</name>
    <dbReference type="NCBI Taxonomy" id="490189"/>
    <lineage>
        <taxon>Bacteria</taxon>
        <taxon>Pseudomonadati</taxon>
        <taxon>Bacteroidota</taxon>
        <taxon>Flavobacteriia</taxon>
        <taxon>Flavobacteriales</taxon>
        <taxon>Flavobacteriaceae</taxon>
        <taxon>Flavobacterium</taxon>
    </lineage>
</organism>
<evidence type="ECO:0000256" key="2">
    <source>
        <dbReference type="ARBA" id="ARBA00022694"/>
    </source>
</evidence>
<evidence type="ECO:0000256" key="3">
    <source>
        <dbReference type="ARBA" id="ARBA00023235"/>
    </source>
</evidence>
<evidence type="ECO:0000256" key="6">
    <source>
        <dbReference type="PIRSR" id="PIRSR001430-2"/>
    </source>
</evidence>
<dbReference type="InterPro" id="IPR020103">
    <property type="entry name" value="PsdUridine_synth_cat_dom_sf"/>
</dbReference>
<evidence type="ECO:0000313" key="9">
    <source>
        <dbReference type="EMBL" id="SCX99688.1"/>
    </source>
</evidence>
<dbReference type="OrthoDB" id="9811823at2"/>
<evidence type="ECO:0000256" key="5">
    <source>
        <dbReference type="PIRSR" id="PIRSR001430-1"/>
    </source>
</evidence>
<dbReference type="Proteomes" id="UP000199354">
    <property type="component" value="Unassembled WGS sequence"/>
</dbReference>
<keyword evidence="2 4" id="KW-0819">tRNA processing</keyword>
<proteinExistence type="inferred from homology"/>
<comment type="subunit">
    <text evidence="4">Homodimer.</text>
</comment>
<comment type="caution">
    <text evidence="4">Lacks conserved residue(s) required for the propagation of feature annotation.</text>
</comment>
<evidence type="ECO:0000256" key="7">
    <source>
        <dbReference type="RuleBase" id="RU003792"/>
    </source>
</evidence>
<dbReference type="InterPro" id="IPR020095">
    <property type="entry name" value="PsdUridine_synth_TruA_C"/>
</dbReference>
<dbReference type="Gene3D" id="3.30.70.660">
    <property type="entry name" value="Pseudouridine synthase I, catalytic domain, C-terminal subdomain"/>
    <property type="match status" value="1"/>
</dbReference>
<dbReference type="InterPro" id="IPR020097">
    <property type="entry name" value="PsdUridine_synth_TruA_a/b_dom"/>
</dbReference>
<dbReference type="Gene3D" id="3.30.70.580">
    <property type="entry name" value="Pseudouridine synthase I, catalytic domain, N-terminal subdomain"/>
    <property type="match status" value="1"/>
</dbReference>
<dbReference type="STRING" id="490189.SAMN02927903_00485"/>
<dbReference type="EMBL" id="FMVF01000003">
    <property type="protein sequence ID" value="SCX99688.1"/>
    <property type="molecule type" value="Genomic_DNA"/>
</dbReference>
<comment type="function">
    <text evidence="4">Formation of pseudouridine at positions 38, 39 and 40 in the anticodon stem and loop of transfer RNAs.</text>
</comment>
<comment type="similarity">
    <text evidence="1 4 7">Belongs to the tRNA pseudouridine synthase TruA family.</text>
</comment>
<keyword evidence="3 4" id="KW-0413">Isomerase</keyword>
<dbReference type="InterPro" id="IPR020094">
    <property type="entry name" value="TruA/RsuA/RluB/E/F_N"/>
</dbReference>
<dbReference type="HAMAP" id="MF_00171">
    <property type="entry name" value="TruA"/>
    <property type="match status" value="1"/>
</dbReference>
<comment type="catalytic activity">
    <reaction evidence="4 7">
        <text>uridine(38/39/40) in tRNA = pseudouridine(38/39/40) in tRNA</text>
        <dbReference type="Rhea" id="RHEA:22376"/>
        <dbReference type="Rhea" id="RHEA-COMP:10085"/>
        <dbReference type="Rhea" id="RHEA-COMP:10087"/>
        <dbReference type="ChEBI" id="CHEBI:65314"/>
        <dbReference type="ChEBI" id="CHEBI:65315"/>
        <dbReference type="EC" id="5.4.99.12"/>
    </reaction>
</comment>
<dbReference type="EC" id="5.4.99.12" evidence="4"/>
<evidence type="ECO:0000313" key="10">
    <source>
        <dbReference type="Proteomes" id="UP000199354"/>
    </source>
</evidence>
<dbReference type="GO" id="GO:0003723">
    <property type="term" value="F:RNA binding"/>
    <property type="evidence" value="ECO:0007669"/>
    <property type="project" value="InterPro"/>
</dbReference>
<gene>
    <name evidence="4" type="primary">truA</name>
    <name evidence="9" type="ORF">SAMN02927903_00485</name>
</gene>
<dbReference type="SUPFAM" id="SSF55120">
    <property type="entry name" value="Pseudouridine synthase"/>
    <property type="match status" value="1"/>
</dbReference>
<dbReference type="RefSeq" id="WP_091140738.1">
    <property type="nucleotide sequence ID" value="NZ_FMVF01000003.1"/>
</dbReference>
<dbReference type="PANTHER" id="PTHR11142:SF0">
    <property type="entry name" value="TRNA PSEUDOURIDINE SYNTHASE-LIKE 1"/>
    <property type="match status" value="1"/>
</dbReference>
<sequence>MRYFVEFAYNGAAYCGWQKQPDAVTVQGTLEAALSTVLRTPIALTGAGRTDTGVHARQQFAHFDHDGFDTQKAAYAVNAVLPKGIAVRGFYALHDQAHARFDAKQRTYEYHVHRYKDPFLNDFSFQYLFPLDVAMMNRAAALLFDYTDFECFSKVKTDVGTFICRIDRAEWTQNGERLVFTISADRFLRNMVRAIVGTLIDVGLGKKSIADFKAVLESKDRGAAGFSVPAHGLYLTEIVYDYVQSPSPD</sequence>
<feature type="active site" description="Nucleophile" evidence="4 5">
    <location>
        <position position="51"/>
    </location>
</feature>
<dbReference type="GO" id="GO:0031119">
    <property type="term" value="P:tRNA pseudouridine synthesis"/>
    <property type="evidence" value="ECO:0007669"/>
    <property type="project" value="UniProtKB-UniRule"/>
</dbReference>
<dbReference type="CDD" id="cd02570">
    <property type="entry name" value="PseudoU_synth_EcTruA"/>
    <property type="match status" value="1"/>
</dbReference>
<dbReference type="PIRSF" id="PIRSF001430">
    <property type="entry name" value="tRNA_psdUrid_synth"/>
    <property type="match status" value="1"/>
</dbReference>
<dbReference type="PANTHER" id="PTHR11142">
    <property type="entry name" value="PSEUDOURIDYLATE SYNTHASE"/>
    <property type="match status" value="1"/>
</dbReference>
<name>A0A1G5CBJ5_9FLAO</name>
<evidence type="ECO:0000259" key="8">
    <source>
        <dbReference type="Pfam" id="PF01416"/>
    </source>
</evidence>
<feature type="binding site" evidence="4 6">
    <location>
        <position position="108"/>
    </location>
    <ligand>
        <name>substrate</name>
    </ligand>
</feature>
<evidence type="ECO:0000256" key="1">
    <source>
        <dbReference type="ARBA" id="ARBA00009375"/>
    </source>
</evidence>
<dbReference type="InterPro" id="IPR001406">
    <property type="entry name" value="PsdUridine_synth_TruA"/>
</dbReference>
<accession>A0A1G5CBJ5</accession>
<reference evidence="9 10" key="1">
    <citation type="submission" date="2016-10" db="EMBL/GenBank/DDBJ databases">
        <authorList>
            <person name="de Groot N.N."/>
        </authorList>
    </citation>
    <scope>NUCLEOTIDE SEQUENCE [LARGE SCALE GENOMIC DNA]</scope>
    <source>
        <strain evidence="9 10">CGMCC 1.7031</strain>
    </source>
</reference>
<dbReference type="FunFam" id="3.30.70.580:FF:000001">
    <property type="entry name" value="tRNA pseudouridine synthase A"/>
    <property type="match status" value="1"/>
</dbReference>
<evidence type="ECO:0000256" key="4">
    <source>
        <dbReference type="HAMAP-Rule" id="MF_00171"/>
    </source>
</evidence>
<dbReference type="Pfam" id="PF01416">
    <property type="entry name" value="PseudoU_synth_1"/>
    <property type="match status" value="2"/>
</dbReference>
<dbReference type="GO" id="GO:0160147">
    <property type="term" value="F:tRNA pseudouridine(38-40) synthase activity"/>
    <property type="evidence" value="ECO:0007669"/>
    <property type="project" value="UniProtKB-EC"/>
</dbReference>
<feature type="domain" description="Pseudouridine synthase I TruA alpha/beta" evidence="8">
    <location>
        <begin position="8"/>
        <end position="102"/>
    </location>
</feature>
<dbReference type="AlphaFoldDB" id="A0A1G5CBJ5"/>
<dbReference type="NCBIfam" id="TIGR00071">
    <property type="entry name" value="hisT_truA"/>
    <property type="match status" value="1"/>
</dbReference>
<protein>
    <recommendedName>
        <fullName evidence="4">tRNA pseudouridine synthase A</fullName>
        <ecNumber evidence="4">5.4.99.12</ecNumber>
    </recommendedName>
    <alternativeName>
        <fullName evidence="4">tRNA pseudouridine(38-40) synthase</fullName>
    </alternativeName>
    <alternativeName>
        <fullName evidence="4">tRNA pseudouridylate synthase I</fullName>
    </alternativeName>
    <alternativeName>
        <fullName evidence="4">tRNA-uridine isomerase I</fullName>
    </alternativeName>
</protein>
<feature type="domain" description="Pseudouridine synthase I TruA alpha/beta" evidence="8">
    <location>
        <begin position="147"/>
        <end position="241"/>
    </location>
</feature>